<name>A0A0K2T2L7_LEPSM</name>
<protein>
    <submittedName>
        <fullName evidence="1">Uncharacterized protein</fullName>
    </submittedName>
</protein>
<organism evidence="1">
    <name type="scientific">Lepeophtheirus salmonis</name>
    <name type="common">Salmon louse</name>
    <name type="synonym">Caligus salmonis</name>
    <dbReference type="NCBI Taxonomy" id="72036"/>
    <lineage>
        <taxon>Eukaryota</taxon>
        <taxon>Metazoa</taxon>
        <taxon>Ecdysozoa</taxon>
        <taxon>Arthropoda</taxon>
        <taxon>Crustacea</taxon>
        <taxon>Multicrustacea</taxon>
        <taxon>Hexanauplia</taxon>
        <taxon>Copepoda</taxon>
        <taxon>Siphonostomatoida</taxon>
        <taxon>Caligidae</taxon>
        <taxon>Lepeophtheirus</taxon>
    </lineage>
</organism>
<dbReference type="EMBL" id="HACA01002689">
    <property type="protein sequence ID" value="CDW20050.1"/>
    <property type="molecule type" value="Transcribed_RNA"/>
</dbReference>
<evidence type="ECO:0000313" key="1">
    <source>
        <dbReference type="EMBL" id="CDW20050.1"/>
    </source>
</evidence>
<reference evidence="1" key="1">
    <citation type="submission" date="2014-05" db="EMBL/GenBank/DDBJ databases">
        <authorList>
            <person name="Chronopoulou M."/>
        </authorList>
    </citation>
    <scope>NUCLEOTIDE SEQUENCE</scope>
    <source>
        <tissue evidence="1">Whole organism</tissue>
    </source>
</reference>
<dbReference type="AlphaFoldDB" id="A0A0K2T2L7"/>
<proteinExistence type="predicted"/>
<accession>A0A0K2T2L7</accession>
<sequence length="33" mass="3910">MMSDGDSYKIEVGRLQKTLRNRFLRCILSVEFC</sequence>